<sequence length="133" mass="14444">MTDSITLGVSLACPWDKALAFLSDPAHMPQWASGLGGSLTQEDGQWIAEGPLGRVSIRFEPPNDLGVLDHTVTLPDGQQSYNPMRLIRDAGGSACILLFTLLRQPGVRDEQFQADADWVRKDLATLKALLGQD</sequence>
<dbReference type="AlphaFoldDB" id="A0A3R8YLK1"/>
<dbReference type="EMBL" id="RSED01000014">
    <property type="protein sequence ID" value="RRS03199.1"/>
    <property type="molecule type" value="Genomic_DNA"/>
</dbReference>
<dbReference type="CDD" id="cd07812">
    <property type="entry name" value="SRPBCC"/>
    <property type="match status" value="1"/>
</dbReference>
<organism evidence="1 2">
    <name type="scientific">Aquabacterium soli</name>
    <dbReference type="NCBI Taxonomy" id="2493092"/>
    <lineage>
        <taxon>Bacteria</taxon>
        <taxon>Pseudomonadati</taxon>
        <taxon>Pseudomonadota</taxon>
        <taxon>Betaproteobacteria</taxon>
        <taxon>Burkholderiales</taxon>
        <taxon>Aquabacterium</taxon>
    </lineage>
</organism>
<dbReference type="SUPFAM" id="SSF55961">
    <property type="entry name" value="Bet v1-like"/>
    <property type="match status" value="1"/>
</dbReference>
<accession>A0A3R8YLK1</accession>
<dbReference type="OrthoDB" id="880456at2"/>
<dbReference type="Proteomes" id="UP000269265">
    <property type="component" value="Unassembled WGS sequence"/>
</dbReference>
<gene>
    <name evidence="1" type="ORF">EIP75_16765</name>
</gene>
<name>A0A3R8YLK1_9BURK</name>
<dbReference type="InterPro" id="IPR023393">
    <property type="entry name" value="START-like_dom_sf"/>
</dbReference>
<reference evidence="1 2" key="1">
    <citation type="submission" date="2018-12" db="EMBL/GenBank/DDBJ databases">
        <title>The whole draft genome of Aquabacterium sp. SJQ9.</title>
        <authorList>
            <person name="Sun L."/>
            <person name="Gao X."/>
            <person name="Chen W."/>
            <person name="Huang K."/>
        </authorList>
    </citation>
    <scope>NUCLEOTIDE SEQUENCE [LARGE SCALE GENOMIC DNA]</scope>
    <source>
        <strain evidence="1 2">SJQ9</strain>
    </source>
</reference>
<comment type="caution">
    <text evidence="1">The sequence shown here is derived from an EMBL/GenBank/DDBJ whole genome shotgun (WGS) entry which is preliminary data.</text>
</comment>
<keyword evidence="2" id="KW-1185">Reference proteome</keyword>
<evidence type="ECO:0000313" key="1">
    <source>
        <dbReference type="EMBL" id="RRS03199.1"/>
    </source>
</evidence>
<evidence type="ECO:0000313" key="2">
    <source>
        <dbReference type="Proteomes" id="UP000269265"/>
    </source>
</evidence>
<proteinExistence type="predicted"/>
<dbReference type="Gene3D" id="3.30.530.20">
    <property type="match status" value="1"/>
</dbReference>
<protein>
    <submittedName>
        <fullName evidence="1">SRPBCC family protein</fullName>
    </submittedName>
</protein>